<name>A0A2U1K183_9FLAO</name>
<reference evidence="2 3" key="1">
    <citation type="submission" date="2018-04" db="EMBL/GenBank/DDBJ databases">
        <title>Flavobacterium sp. nov., isolated from glacier ice.</title>
        <authorList>
            <person name="Liu Q."/>
            <person name="Xin Y.-H."/>
        </authorList>
    </citation>
    <scope>NUCLEOTIDE SEQUENCE [LARGE SCALE GENOMIC DNA]</scope>
    <source>
        <strain evidence="2 3">LB2P30</strain>
    </source>
</reference>
<dbReference type="GO" id="GO:0003676">
    <property type="term" value="F:nucleic acid binding"/>
    <property type="evidence" value="ECO:0007669"/>
    <property type="project" value="InterPro"/>
</dbReference>
<dbReference type="EMBL" id="QCZH01000001">
    <property type="protein sequence ID" value="PWA11251.1"/>
    <property type="molecule type" value="Genomic_DNA"/>
</dbReference>
<comment type="caution">
    <text evidence="2">The sequence shown here is derived from an EMBL/GenBank/DDBJ whole genome shotgun (WGS) entry which is preliminary data.</text>
</comment>
<dbReference type="InterPro" id="IPR036397">
    <property type="entry name" value="RNaseH_sf"/>
</dbReference>
<dbReference type="InterPro" id="IPR038717">
    <property type="entry name" value="Tc1-like_DDE_dom"/>
</dbReference>
<dbReference type="Proteomes" id="UP000245618">
    <property type="component" value="Unassembled WGS sequence"/>
</dbReference>
<gene>
    <name evidence="2" type="ORF">DB891_00040</name>
</gene>
<evidence type="ECO:0000313" key="3">
    <source>
        <dbReference type="Proteomes" id="UP000245618"/>
    </source>
</evidence>
<dbReference type="AlphaFoldDB" id="A0A2U1K183"/>
<evidence type="ECO:0000259" key="1">
    <source>
        <dbReference type="Pfam" id="PF13358"/>
    </source>
</evidence>
<evidence type="ECO:0000313" key="2">
    <source>
        <dbReference type="EMBL" id="PWA11251.1"/>
    </source>
</evidence>
<keyword evidence="3" id="KW-1185">Reference proteome</keyword>
<accession>A0A2U1K183</accession>
<organism evidence="2 3">
    <name type="scientific">Flavobacterium laiguense</name>
    <dbReference type="NCBI Taxonomy" id="2169409"/>
    <lineage>
        <taxon>Bacteria</taxon>
        <taxon>Pseudomonadati</taxon>
        <taxon>Bacteroidota</taxon>
        <taxon>Flavobacteriia</taxon>
        <taxon>Flavobacteriales</taxon>
        <taxon>Flavobacteriaceae</taxon>
        <taxon>Flavobacterium</taxon>
    </lineage>
</organism>
<protein>
    <submittedName>
        <fullName evidence="2">IS630 family transposase</fullName>
    </submittedName>
</protein>
<dbReference type="Pfam" id="PF13358">
    <property type="entry name" value="DDE_3"/>
    <property type="match status" value="1"/>
</dbReference>
<dbReference type="Gene3D" id="3.30.420.10">
    <property type="entry name" value="Ribonuclease H-like superfamily/Ribonuclease H"/>
    <property type="match status" value="1"/>
</dbReference>
<proteinExistence type="predicted"/>
<dbReference type="OrthoDB" id="1339322at2"/>
<feature type="domain" description="Tc1-like transposase DDE" evidence="1">
    <location>
        <begin position="18"/>
        <end position="153"/>
    </location>
</feature>
<sequence length="193" mass="22440">MCQEIALNTVGDFNSVNLYFQDESRFGLFTRNGKSVTAISVKPICTFQQVFKSTWLSRAFSPIIGDHFQLILPHYNADNFQVFFNNFSKENSKELKIMVLDNGRFHKAKKLIIPENIVLVFLPPYSPELNPAEKMWAKYKREFSNKFYNSLEDVEDFITNVVKATGKKEVMSICGYSYVLLDKIWTISYMRLV</sequence>